<name>A0A6M3KYE9_9ZZZZ</name>
<evidence type="ECO:0000313" key="1">
    <source>
        <dbReference type="EMBL" id="QJA87079.1"/>
    </source>
</evidence>
<evidence type="ECO:0008006" key="2">
    <source>
        <dbReference type="Google" id="ProtNLM"/>
    </source>
</evidence>
<dbReference type="AlphaFoldDB" id="A0A6M3KYE9"/>
<dbReference type="EMBL" id="MT142680">
    <property type="protein sequence ID" value="QJA87079.1"/>
    <property type="molecule type" value="Genomic_DNA"/>
</dbReference>
<protein>
    <recommendedName>
        <fullName evidence="2">Lipoprotein</fullName>
    </recommendedName>
</protein>
<organism evidence="1">
    <name type="scientific">viral metagenome</name>
    <dbReference type="NCBI Taxonomy" id="1070528"/>
    <lineage>
        <taxon>unclassified sequences</taxon>
        <taxon>metagenomes</taxon>
        <taxon>organismal metagenomes</taxon>
    </lineage>
</organism>
<sequence length="128" mass="14113">MKKLLIILLLMAGAGCATSIESVSKDYAASSTALKDFARISNKDWLFGSGIIQAAIPASSLPSWVFDELKIIDEWMRENTEIDEWRLGYTVGMRIRLAGPIIQASIKQYAPALLGIKEVMMVLSFMGL</sequence>
<proteinExistence type="predicted"/>
<accession>A0A6M3KYE9</accession>
<gene>
    <name evidence="1" type="ORF">MM415B03055_0010</name>
</gene>
<dbReference type="PROSITE" id="PS51257">
    <property type="entry name" value="PROKAR_LIPOPROTEIN"/>
    <property type="match status" value="1"/>
</dbReference>
<reference evidence="1" key="1">
    <citation type="submission" date="2020-03" db="EMBL/GenBank/DDBJ databases">
        <title>The deep terrestrial virosphere.</title>
        <authorList>
            <person name="Holmfeldt K."/>
            <person name="Nilsson E."/>
            <person name="Simone D."/>
            <person name="Lopez-Fernandez M."/>
            <person name="Wu X."/>
            <person name="de Brujin I."/>
            <person name="Lundin D."/>
            <person name="Andersson A."/>
            <person name="Bertilsson S."/>
            <person name="Dopson M."/>
        </authorList>
    </citation>
    <scope>NUCLEOTIDE SEQUENCE</scope>
    <source>
        <strain evidence="1">MM415B03055</strain>
    </source>
</reference>